<organism evidence="7">
    <name type="scientific">marine metagenome</name>
    <dbReference type="NCBI Taxonomy" id="408172"/>
    <lineage>
        <taxon>unclassified sequences</taxon>
        <taxon>metagenomes</taxon>
        <taxon>ecological metagenomes</taxon>
    </lineage>
</organism>
<accession>A0A382WTU6</accession>
<dbReference type="GO" id="GO:0008299">
    <property type="term" value="P:isoprenoid biosynthetic process"/>
    <property type="evidence" value="ECO:0007669"/>
    <property type="project" value="UniProtKB-KW"/>
</dbReference>
<evidence type="ECO:0008006" key="8">
    <source>
        <dbReference type="Google" id="ProtNLM"/>
    </source>
</evidence>
<keyword evidence="5" id="KW-0460">Magnesium</keyword>
<dbReference type="GO" id="GO:0004659">
    <property type="term" value="F:prenyltransferase activity"/>
    <property type="evidence" value="ECO:0007669"/>
    <property type="project" value="InterPro"/>
</dbReference>
<dbReference type="SFLD" id="SFLDG01017">
    <property type="entry name" value="Polyprenyl_Transferase_Like"/>
    <property type="match status" value="1"/>
</dbReference>
<feature type="non-terminal residue" evidence="7">
    <location>
        <position position="275"/>
    </location>
</feature>
<name>A0A382WTU6_9ZZZZ</name>
<dbReference type="PROSITE" id="PS00444">
    <property type="entry name" value="POLYPRENYL_SYNTHASE_2"/>
    <property type="match status" value="1"/>
</dbReference>
<evidence type="ECO:0000256" key="5">
    <source>
        <dbReference type="ARBA" id="ARBA00022842"/>
    </source>
</evidence>
<dbReference type="PANTHER" id="PTHR43281">
    <property type="entry name" value="FARNESYL DIPHOSPHATE SYNTHASE"/>
    <property type="match status" value="1"/>
</dbReference>
<comment type="similarity">
    <text evidence="2">Belongs to the FPP/GGPP synthase family.</text>
</comment>
<dbReference type="FunFam" id="1.10.600.10:FF:000001">
    <property type="entry name" value="Geranylgeranyl diphosphate synthase"/>
    <property type="match status" value="1"/>
</dbReference>
<dbReference type="CDD" id="cd00685">
    <property type="entry name" value="Trans_IPPS_HT"/>
    <property type="match status" value="1"/>
</dbReference>
<dbReference type="EMBL" id="UINC01162501">
    <property type="protein sequence ID" value="SVD62286.1"/>
    <property type="molecule type" value="Genomic_DNA"/>
</dbReference>
<protein>
    <recommendedName>
        <fullName evidence="8">Farnesyl-diphosphate synthase</fullName>
    </recommendedName>
</protein>
<evidence type="ECO:0000256" key="3">
    <source>
        <dbReference type="ARBA" id="ARBA00022679"/>
    </source>
</evidence>
<feature type="non-terminal residue" evidence="7">
    <location>
        <position position="1"/>
    </location>
</feature>
<dbReference type="PROSITE" id="PS00723">
    <property type="entry name" value="POLYPRENYL_SYNTHASE_1"/>
    <property type="match status" value="1"/>
</dbReference>
<gene>
    <name evidence="7" type="ORF">METZ01_LOCUS415140</name>
</gene>
<evidence type="ECO:0000256" key="1">
    <source>
        <dbReference type="ARBA" id="ARBA00001946"/>
    </source>
</evidence>
<dbReference type="GO" id="GO:0005737">
    <property type="term" value="C:cytoplasm"/>
    <property type="evidence" value="ECO:0007669"/>
    <property type="project" value="UniProtKB-ARBA"/>
</dbReference>
<dbReference type="GO" id="GO:0046872">
    <property type="term" value="F:metal ion binding"/>
    <property type="evidence" value="ECO:0007669"/>
    <property type="project" value="UniProtKB-KW"/>
</dbReference>
<dbReference type="InterPro" id="IPR053378">
    <property type="entry name" value="Prenyl_diphosphate_synthase"/>
</dbReference>
<dbReference type="AlphaFoldDB" id="A0A382WTU6"/>
<dbReference type="InterPro" id="IPR000092">
    <property type="entry name" value="Polyprenyl_synt"/>
</dbReference>
<sequence length="275" mass="29294">IAAVAKAVGDEITNLIPCQQGALSNLSDSMRHSALGGGKCLRPFLLVKSADLFDVPQAQSLRVGAAVELVHCYSLVHDDLPAMDDDDLRRGRPTNHRVFGEATAILAGSALLTLAFEALNRPDRHIDSEIRSKLSENLARAAGMVGMIGGQILDLSAEDHSLDDSETARLQRLKTGSLFEFSAEAGALLGSATAEEISALIEYARALGLAFQITDDLLDIEGSVEKIGKSVQKDMAAGKATFVSLLGADGARSKAKALVDQSIEHLYHFDDRAKE</sequence>
<dbReference type="SFLD" id="SFLDS00005">
    <property type="entry name" value="Isoprenoid_Synthase_Type_I"/>
    <property type="match status" value="1"/>
</dbReference>
<reference evidence="7" key="1">
    <citation type="submission" date="2018-05" db="EMBL/GenBank/DDBJ databases">
        <authorList>
            <person name="Lanie J.A."/>
            <person name="Ng W.-L."/>
            <person name="Kazmierczak K.M."/>
            <person name="Andrzejewski T.M."/>
            <person name="Davidsen T.M."/>
            <person name="Wayne K.J."/>
            <person name="Tettelin H."/>
            <person name="Glass J.I."/>
            <person name="Rusch D."/>
            <person name="Podicherti R."/>
            <person name="Tsui H.-C.T."/>
            <person name="Winkler M.E."/>
        </authorList>
    </citation>
    <scope>NUCLEOTIDE SEQUENCE</scope>
</reference>
<comment type="cofactor">
    <cofactor evidence="1">
        <name>Mg(2+)</name>
        <dbReference type="ChEBI" id="CHEBI:18420"/>
    </cofactor>
</comment>
<dbReference type="InterPro" id="IPR033749">
    <property type="entry name" value="Polyprenyl_synt_CS"/>
</dbReference>
<proteinExistence type="inferred from homology"/>
<dbReference type="PANTHER" id="PTHR43281:SF1">
    <property type="entry name" value="FARNESYL DIPHOSPHATE SYNTHASE"/>
    <property type="match status" value="1"/>
</dbReference>
<dbReference type="NCBIfam" id="NF045485">
    <property type="entry name" value="FPPsyn"/>
    <property type="match status" value="1"/>
</dbReference>
<keyword evidence="6" id="KW-0414">Isoprene biosynthesis</keyword>
<dbReference type="InterPro" id="IPR008949">
    <property type="entry name" value="Isoprenoid_synthase_dom_sf"/>
</dbReference>
<dbReference type="Gene3D" id="1.10.600.10">
    <property type="entry name" value="Farnesyl Diphosphate Synthase"/>
    <property type="match status" value="1"/>
</dbReference>
<keyword evidence="4" id="KW-0479">Metal-binding</keyword>
<evidence type="ECO:0000256" key="2">
    <source>
        <dbReference type="ARBA" id="ARBA00006706"/>
    </source>
</evidence>
<evidence type="ECO:0000256" key="4">
    <source>
        <dbReference type="ARBA" id="ARBA00022723"/>
    </source>
</evidence>
<evidence type="ECO:0000313" key="7">
    <source>
        <dbReference type="EMBL" id="SVD62286.1"/>
    </source>
</evidence>
<dbReference type="SUPFAM" id="SSF48576">
    <property type="entry name" value="Terpenoid synthases"/>
    <property type="match status" value="1"/>
</dbReference>
<evidence type="ECO:0000256" key="6">
    <source>
        <dbReference type="ARBA" id="ARBA00023229"/>
    </source>
</evidence>
<keyword evidence="3" id="KW-0808">Transferase</keyword>
<dbReference type="Pfam" id="PF00348">
    <property type="entry name" value="polyprenyl_synt"/>
    <property type="match status" value="1"/>
</dbReference>